<dbReference type="EMBL" id="VNHQ01000012">
    <property type="protein sequence ID" value="TYP65539.1"/>
    <property type="molecule type" value="Genomic_DNA"/>
</dbReference>
<evidence type="ECO:0000313" key="4">
    <source>
        <dbReference type="Proteomes" id="UP000324282"/>
    </source>
</evidence>
<feature type="signal peptide" evidence="2">
    <location>
        <begin position="1"/>
        <end position="23"/>
    </location>
</feature>
<dbReference type="Proteomes" id="UP000324282">
    <property type="component" value="Unassembled WGS sequence"/>
</dbReference>
<name>A0A5S5BF06_STUST</name>
<dbReference type="AlphaFoldDB" id="A0A5S5BF06"/>
<feature type="region of interest" description="Disordered" evidence="1">
    <location>
        <begin position="39"/>
        <end position="106"/>
    </location>
</feature>
<gene>
    <name evidence="3" type="ORF">A9A72_122677</name>
</gene>
<keyword evidence="2" id="KW-0732">Signal</keyword>
<proteinExistence type="predicted"/>
<dbReference type="OrthoDB" id="7008485at2"/>
<comment type="caution">
    <text evidence="3">The sequence shown here is derived from an EMBL/GenBank/DDBJ whole genome shotgun (WGS) entry which is preliminary data.</text>
</comment>
<evidence type="ECO:0000256" key="1">
    <source>
        <dbReference type="SAM" id="MobiDB-lite"/>
    </source>
</evidence>
<feature type="chain" id="PRO_5024321392" evidence="2">
    <location>
        <begin position="24"/>
        <end position="106"/>
    </location>
</feature>
<evidence type="ECO:0000256" key="2">
    <source>
        <dbReference type="SAM" id="SignalP"/>
    </source>
</evidence>
<evidence type="ECO:0000313" key="3">
    <source>
        <dbReference type="EMBL" id="TYP65539.1"/>
    </source>
</evidence>
<reference evidence="3 4" key="1">
    <citation type="submission" date="2019-07" db="EMBL/GenBank/DDBJ databases">
        <title>Deep subsurface shale carbon reservoir microbial communities from Ohio and West Virginia, USA.</title>
        <authorList>
            <person name="Wrighton K."/>
        </authorList>
    </citation>
    <scope>NUCLEOTIDE SEQUENCE [LARGE SCALE GENOMIC DNA]</scope>
    <source>
        <strain evidence="3 4">NP_8Ht</strain>
    </source>
</reference>
<organism evidence="3 4">
    <name type="scientific">Stutzerimonas stutzeri</name>
    <name type="common">Pseudomonas stutzeri</name>
    <dbReference type="NCBI Taxonomy" id="316"/>
    <lineage>
        <taxon>Bacteria</taxon>
        <taxon>Pseudomonadati</taxon>
        <taxon>Pseudomonadota</taxon>
        <taxon>Gammaproteobacteria</taxon>
        <taxon>Pseudomonadales</taxon>
        <taxon>Pseudomonadaceae</taxon>
        <taxon>Stutzerimonas</taxon>
    </lineage>
</organism>
<protein>
    <submittedName>
        <fullName evidence="3">Uncharacterized protein</fullName>
    </submittedName>
</protein>
<feature type="compositionally biased region" description="Basic and acidic residues" evidence="1">
    <location>
        <begin position="57"/>
        <end position="106"/>
    </location>
</feature>
<accession>A0A5S5BF06</accession>
<sequence length="106" mass="11485">MRSYLLIVLGAALAAVAAAQASAGDSMPGYTLLAQNTGSVNRTLGNGSMGTGAGIERLPEQSGEKRNDREVRDQRLEQVYEQSNHGDTDPDMEHRPRRTLGDRDQD</sequence>
<dbReference type="RefSeq" id="WP_148924902.1">
    <property type="nucleotide sequence ID" value="NZ_VNHQ01000012.1"/>
</dbReference>